<protein>
    <submittedName>
        <fullName evidence="3">4-hydroxyphenyl-beta-ketoacyl-CoA hydrolase</fullName>
    </submittedName>
</protein>
<dbReference type="PANTHER" id="PTHR21240:SF19">
    <property type="entry name" value="CATALYTIC_ HYDROLASE"/>
    <property type="match status" value="1"/>
</dbReference>
<proteinExistence type="predicted"/>
<reference evidence="3 4" key="1">
    <citation type="submission" date="2024-10" db="EMBL/GenBank/DDBJ databases">
        <title>The Natural Products Discovery Center: Release of the First 8490 Sequenced Strains for Exploring Actinobacteria Biosynthetic Diversity.</title>
        <authorList>
            <person name="Kalkreuter E."/>
            <person name="Kautsar S.A."/>
            <person name="Yang D."/>
            <person name="Bader C.D."/>
            <person name="Teijaro C.N."/>
            <person name="Fluegel L."/>
            <person name="Davis C.M."/>
            <person name="Simpson J.R."/>
            <person name="Lauterbach L."/>
            <person name="Steele A.D."/>
            <person name="Gui C."/>
            <person name="Meng S."/>
            <person name="Li G."/>
            <person name="Viehrig K."/>
            <person name="Ye F."/>
            <person name="Su P."/>
            <person name="Kiefer A.F."/>
            <person name="Nichols A."/>
            <person name="Cepeda A.J."/>
            <person name="Yan W."/>
            <person name="Fan B."/>
            <person name="Jiang Y."/>
            <person name="Adhikari A."/>
            <person name="Zheng C.-J."/>
            <person name="Schuster L."/>
            <person name="Cowan T.M."/>
            <person name="Smanski M.J."/>
            <person name="Chevrette M.G."/>
            <person name="De Carvalho L.P.S."/>
            <person name="Shen B."/>
        </authorList>
    </citation>
    <scope>NUCLEOTIDE SEQUENCE [LARGE SCALE GENOMIC DNA]</scope>
    <source>
        <strain evidence="3 4">NPDC005497</strain>
    </source>
</reference>
<comment type="caution">
    <text evidence="3">The sequence shown here is derived from an EMBL/GenBank/DDBJ whole genome shotgun (WGS) entry which is preliminary data.</text>
</comment>
<evidence type="ECO:0000256" key="1">
    <source>
        <dbReference type="ARBA" id="ARBA00023239"/>
    </source>
</evidence>
<dbReference type="Proteomes" id="UP001601422">
    <property type="component" value="Unassembled WGS sequence"/>
</dbReference>
<dbReference type="Gene3D" id="3.20.20.140">
    <property type="entry name" value="Metal-dependent hydrolases"/>
    <property type="match status" value="1"/>
</dbReference>
<dbReference type="Pfam" id="PF04909">
    <property type="entry name" value="Amidohydro_2"/>
    <property type="match status" value="1"/>
</dbReference>
<evidence type="ECO:0000313" key="3">
    <source>
        <dbReference type="EMBL" id="MFF0002995.1"/>
    </source>
</evidence>
<keyword evidence="3" id="KW-0378">Hydrolase</keyword>
<dbReference type="EMBL" id="JBIAJP010000001">
    <property type="protein sequence ID" value="MFF0002995.1"/>
    <property type="molecule type" value="Genomic_DNA"/>
</dbReference>
<dbReference type="InterPro" id="IPR006680">
    <property type="entry name" value="Amidohydro-rel"/>
</dbReference>
<dbReference type="PANTHER" id="PTHR21240">
    <property type="entry name" value="2-AMINO-3-CARBOXYLMUCONATE-6-SEMIALDEHYDE DECARBOXYLASE"/>
    <property type="match status" value="1"/>
</dbReference>
<dbReference type="CDD" id="cd01292">
    <property type="entry name" value="metallo-dependent_hydrolases"/>
    <property type="match status" value="1"/>
</dbReference>
<dbReference type="RefSeq" id="WP_362047840.1">
    <property type="nucleotide sequence ID" value="NZ_JBEXWN010000005.1"/>
</dbReference>
<keyword evidence="1" id="KW-0456">Lyase</keyword>
<feature type="domain" description="Amidohydrolase-related" evidence="2">
    <location>
        <begin position="9"/>
        <end position="287"/>
    </location>
</feature>
<dbReference type="SUPFAM" id="SSF51556">
    <property type="entry name" value="Metallo-dependent hydrolases"/>
    <property type="match status" value="1"/>
</dbReference>
<dbReference type="GO" id="GO:0016787">
    <property type="term" value="F:hydrolase activity"/>
    <property type="evidence" value="ECO:0007669"/>
    <property type="project" value="UniProtKB-KW"/>
</dbReference>
<keyword evidence="4" id="KW-1185">Reference proteome</keyword>
<evidence type="ECO:0000259" key="2">
    <source>
        <dbReference type="Pfam" id="PF04909"/>
    </source>
</evidence>
<dbReference type="InterPro" id="IPR032466">
    <property type="entry name" value="Metal_Hydrolase"/>
</dbReference>
<accession>A0ABW6MTT2</accession>
<name>A0ABW6MTT2_9ACTN</name>
<organism evidence="3 4">
    <name type="scientific">Streptomyces tibetensis</name>
    <dbReference type="NCBI Taxonomy" id="2382123"/>
    <lineage>
        <taxon>Bacteria</taxon>
        <taxon>Bacillati</taxon>
        <taxon>Actinomycetota</taxon>
        <taxon>Actinomycetes</taxon>
        <taxon>Kitasatosporales</taxon>
        <taxon>Streptomycetaceae</taxon>
        <taxon>Streptomyces</taxon>
    </lineage>
</organism>
<dbReference type="InterPro" id="IPR032465">
    <property type="entry name" value="ACMSD"/>
</dbReference>
<sequence length="311" mass="34041">MEATALDAIDIHVHVEQDTHGCYSLDDELMDASAAYFKSSAHRTPTLAHIADHYRARHMAAVVFTVDATAATGHPALSSEEIADQAAAHPDVLIPFGSVDPHAGQAAIRRARRLVTEHGVRGFKFHPSLQAFQPNDIRHYPLYESLAELGVPALFHTGQTGIGAGLPGGRGIKLRYSDPMLLDDVAADFPGLTIIMAHPSVPWQDAAISIATHKANVYIDLSGWSPKYFPPQLVRAADSFLKHKVLFGSDFPVLTPDRWLADFAELPIKDEVRPLIIKQNAARILRLGMSDHDGSVITETRLMRETAVENE</sequence>
<evidence type="ECO:0000313" key="4">
    <source>
        <dbReference type="Proteomes" id="UP001601422"/>
    </source>
</evidence>
<gene>
    <name evidence="3" type="primary">couO</name>
    <name evidence="3" type="ORF">ACFYQT_05985</name>
</gene>